<sequence>MSFSALEMKNDKFFLEKISDYRFSLSISLKMKGIPYDKGSGDGTTVGSLNVPKERNKDGVKKKSGGVKKKSGSVPLTPRQVNLYEAFNWSEFWKKKREPPPLQVPKNGKVPRCINAFMLMKTYVRKDAHEFASLEKKFDGVDISVVSGKAWSNSTEKDREIFDNMAKELKQQYKKAYPDQQYHAHRLPKWNNVSQDSYSEAVSKKQSAKDENKSKNSFLVSNIDNPMNDNNIFGSYNPNDPNEFFPAVQFLNDEDSLTQNDLLSGYQTNMCDD</sequence>
<evidence type="ECO:0000313" key="1">
    <source>
        <dbReference type="EMBL" id="CAG8443139.1"/>
    </source>
</evidence>
<name>A0ACA9JYX0_9GLOM</name>
<dbReference type="Proteomes" id="UP000789525">
    <property type="component" value="Unassembled WGS sequence"/>
</dbReference>
<evidence type="ECO:0000313" key="2">
    <source>
        <dbReference type="Proteomes" id="UP000789525"/>
    </source>
</evidence>
<accession>A0ACA9JYX0</accession>
<proteinExistence type="predicted"/>
<reference evidence="1" key="1">
    <citation type="submission" date="2021-06" db="EMBL/GenBank/DDBJ databases">
        <authorList>
            <person name="Kallberg Y."/>
            <person name="Tangrot J."/>
            <person name="Rosling A."/>
        </authorList>
    </citation>
    <scope>NUCLEOTIDE SEQUENCE</scope>
    <source>
        <strain evidence="1">CL356</strain>
    </source>
</reference>
<keyword evidence="2" id="KW-1185">Reference proteome</keyword>
<gene>
    <name evidence="1" type="ORF">ACOLOM_LOCUS362</name>
</gene>
<organism evidence="1 2">
    <name type="scientific">Acaulospora colombiana</name>
    <dbReference type="NCBI Taxonomy" id="27376"/>
    <lineage>
        <taxon>Eukaryota</taxon>
        <taxon>Fungi</taxon>
        <taxon>Fungi incertae sedis</taxon>
        <taxon>Mucoromycota</taxon>
        <taxon>Glomeromycotina</taxon>
        <taxon>Glomeromycetes</taxon>
        <taxon>Diversisporales</taxon>
        <taxon>Acaulosporaceae</taxon>
        <taxon>Acaulospora</taxon>
    </lineage>
</organism>
<comment type="caution">
    <text evidence="1">The sequence shown here is derived from an EMBL/GenBank/DDBJ whole genome shotgun (WGS) entry which is preliminary data.</text>
</comment>
<dbReference type="EMBL" id="CAJVPT010000339">
    <property type="protein sequence ID" value="CAG8443139.1"/>
    <property type="molecule type" value="Genomic_DNA"/>
</dbReference>
<protein>
    <submittedName>
        <fullName evidence="1">4327_t:CDS:1</fullName>
    </submittedName>
</protein>